<evidence type="ECO:0000313" key="2">
    <source>
        <dbReference type="Proteomes" id="UP000708208"/>
    </source>
</evidence>
<dbReference type="Proteomes" id="UP000708208">
    <property type="component" value="Unassembled WGS sequence"/>
</dbReference>
<dbReference type="AlphaFoldDB" id="A0A8J2KEL5"/>
<dbReference type="EMBL" id="CAJVCH010256133">
    <property type="protein sequence ID" value="CAG7733786.1"/>
    <property type="molecule type" value="Genomic_DNA"/>
</dbReference>
<evidence type="ECO:0000313" key="1">
    <source>
        <dbReference type="EMBL" id="CAG7733786.1"/>
    </source>
</evidence>
<keyword evidence="2" id="KW-1185">Reference proteome</keyword>
<gene>
    <name evidence="1" type="ORF">AFUS01_LOCUS22209</name>
</gene>
<sequence>NKMTSAQIRYFVPQSQIRQSQIPVDEDISY</sequence>
<protein>
    <submittedName>
        <fullName evidence="1">Uncharacterized protein</fullName>
    </submittedName>
</protein>
<proteinExistence type="predicted"/>
<name>A0A8J2KEL5_9HEXA</name>
<feature type="non-terminal residue" evidence="1">
    <location>
        <position position="1"/>
    </location>
</feature>
<accession>A0A8J2KEL5</accession>
<reference evidence="1" key="1">
    <citation type="submission" date="2021-06" db="EMBL/GenBank/DDBJ databases">
        <authorList>
            <person name="Hodson N. C."/>
            <person name="Mongue J. A."/>
            <person name="Jaron S. K."/>
        </authorList>
    </citation>
    <scope>NUCLEOTIDE SEQUENCE</scope>
</reference>
<comment type="caution">
    <text evidence="1">The sequence shown here is derived from an EMBL/GenBank/DDBJ whole genome shotgun (WGS) entry which is preliminary data.</text>
</comment>
<organism evidence="1 2">
    <name type="scientific">Allacma fusca</name>
    <dbReference type="NCBI Taxonomy" id="39272"/>
    <lineage>
        <taxon>Eukaryota</taxon>
        <taxon>Metazoa</taxon>
        <taxon>Ecdysozoa</taxon>
        <taxon>Arthropoda</taxon>
        <taxon>Hexapoda</taxon>
        <taxon>Collembola</taxon>
        <taxon>Symphypleona</taxon>
        <taxon>Sminthuridae</taxon>
        <taxon>Allacma</taxon>
    </lineage>
</organism>